<dbReference type="PANTHER" id="PTHR18952:SF25">
    <property type="entry name" value="CARBONIC ANHYDRASE 5B, MITOCHONDRIAL-RELATED"/>
    <property type="match status" value="1"/>
</dbReference>
<feature type="compositionally biased region" description="Low complexity" evidence="8">
    <location>
        <begin position="37"/>
        <end position="47"/>
    </location>
</feature>
<dbReference type="Proteomes" id="UP000827986">
    <property type="component" value="Unassembled WGS sequence"/>
</dbReference>
<evidence type="ECO:0000256" key="5">
    <source>
        <dbReference type="ARBA" id="ARBA00022833"/>
    </source>
</evidence>
<accession>A0A9D4B5Y8</accession>
<keyword evidence="11" id="KW-1185">Reference proteome</keyword>
<evidence type="ECO:0000256" key="4">
    <source>
        <dbReference type="ARBA" id="ARBA00022723"/>
    </source>
</evidence>
<dbReference type="SUPFAM" id="SSF51069">
    <property type="entry name" value="Carbonic anhydrase"/>
    <property type="match status" value="1"/>
</dbReference>
<gene>
    <name evidence="10" type="ORF">KIL84_005286</name>
</gene>
<dbReference type="PROSITE" id="PS00162">
    <property type="entry name" value="ALPHA_CA_1"/>
    <property type="match status" value="1"/>
</dbReference>
<dbReference type="SMART" id="SM01057">
    <property type="entry name" value="Carb_anhydrase"/>
    <property type="match status" value="1"/>
</dbReference>
<sequence length="403" mass="44721">MDNLAPGPDKAGRPKDRPRLGGTERRELPPRAPRLPAPVRALGTAAGRARRRAGPAEAKAGPGPGPEEPAAGPGLAQGGRGAVSPAEMPLQLLRRALAASAQRLRPPAAPCTEPRGARPCSLAACSSFRLRDALHPLWQSELSVSGGTRQSPINIQWRDSVYDPHLKPLKIHYDPTTCLYIWNNGYSFQVEFDDSADKSVIMGGPLENHYRLKQFHFHWGAINEWGSEHMVDSKVYPAELHLVHWNPVTSTSFEEAIMENNGLVVIGVFLKLGAHHAGLQKLVDALPAVKHKDTIVEFDVFDPSCLMPSCPDYWTYDGSLTTPPLTESVTWIIKKTPIEVDQNQLEEFRMLLFTSAGEEEKRMVDNFRPLQPLMNRTVRSSFRNHHLLNIETRPSELAHQHSP</sequence>
<comment type="function">
    <text evidence="7">Reversible hydration of carbon dioxide.</text>
</comment>
<evidence type="ECO:0000259" key="9">
    <source>
        <dbReference type="PROSITE" id="PS51144"/>
    </source>
</evidence>
<dbReference type="EC" id="4.2.1.1" evidence="3 7"/>
<dbReference type="InterPro" id="IPR023561">
    <property type="entry name" value="Carbonic_anhydrase_a-class"/>
</dbReference>
<comment type="cofactor">
    <cofactor evidence="1 7">
        <name>Zn(2+)</name>
        <dbReference type="ChEBI" id="CHEBI:29105"/>
    </cofactor>
</comment>
<dbReference type="FunFam" id="3.10.200.10:FF:000001">
    <property type="entry name" value="Carbonic anhydrase 2"/>
    <property type="match status" value="1"/>
</dbReference>
<dbReference type="EMBL" id="JAHDVG010000468">
    <property type="protein sequence ID" value="KAH1181560.1"/>
    <property type="molecule type" value="Genomic_DNA"/>
</dbReference>
<evidence type="ECO:0000256" key="3">
    <source>
        <dbReference type="ARBA" id="ARBA00012925"/>
    </source>
</evidence>
<dbReference type="GO" id="GO:0005739">
    <property type="term" value="C:mitochondrion"/>
    <property type="evidence" value="ECO:0007669"/>
    <property type="project" value="TreeGrafter"/>
</dbReference>
<dbReference type="GO" id="GO:0004089">
    <property type="term" value="F:carbonate dehydratase activity"/>
    <property type="evidence" value="ECO:0007669"/>
    <property type="project" value="UniProtKB-UniRule"/>
</dbReference>
<comment type="caution">
    <text evidence="10">The sequence shown here is derived from an EMBL/GenBank/DDBJ whole genome shotgun (WGS) entry which is preliminary data.</text>
</comment>
<evidence type="ECO:0000256" key="2">
    <source>
        <dbReference type="ARBA" id="ARBA00010718"/>
    </source>
</evidence>
<dbReference type="PANTHER" id="PTHR18952">
    <property type="entry name" value="CARBONIC ANHYDRASE"/>
    <property type="match status" value="1"/>
</dbReference>
<comment type="catalytic activity">
    <reaction evidence="7">
        <text>hydrogencarbonate + H(+) = CO2 + H2O</text>
        <dbReference type="Rhea" id="RHEA:10748"/>
        <dbReference type="ChEBI" id="CHEBI:15377"/>
        <dbReference type="ChEBI" id="CHEBI:15378"/>
        <dbReference type="ChEBI" id="CHEBI:16526"/>
        <dbReference type="ChEBI" id="CHEBI:17544"/>
        <dbReference type="EC" id="4.2.1.1"/>
    </reaction>
</comment>
<evidence type="ECO:0000313" key="10">
    <source>
        <dbReference type="EMBL" id="KAH1181560.1"/>
    </source>
</evidence>
<proteinExistence type="inferred from homology"/>
<organism evidence="10 11">
    <name type="scientific">Mauremys mutica</name>
    <name type="common">yellowpond turtle</name>
    <dbReference type="NCBI Taxonomy" id="74926"/>
    <lineage>
        <taxon>Eukaryota</taxon>
        <taxon>Metazoa</taxon>
        <taxon>Chordata</taxon>
        <taxon>Craniata</taxon>
        <taxon>Vertebrata</taxon>
        <taxon>Euteleostomi</taxon>
        <taxon>Archelosauria</taxon>
        <taxon>Testudinata</taxon>
        <taxon>Testudines</taxon>
        <taxon>Cryptodira</taxon>
        <taxon>Durocryptodira</taxon>
        <taxon>Testudinoidea</taxon>
        <taxon>Geoemydidae</taxon>
        <taxon>Geoemydinae</taxon>
        <taxon>Mauremys</taxon>
    </lineage>
</organism>
<dbReference type="InterPro" id="IPR036398">
    <property type="entry name" value="CA_dom_sf"/>
</dbReference>
<feature type="compositionally biased region" description="Basic and acidic residues" evidence="8">
    <location>
        <begin position="10"/>
        <end position="29"/>
    </location>
</feature>
<keyword evidence="6 7" id="KW-0456">Lyase</keyword>
<dbReference type="CDD" id="cd03118">
    <property type="entry name" value="alpha_CA_V"/>
    <property type="match status" value="1"/>
</dbReference>
<feature type="domain" description="Alpha-carbonic anhydrase" evidence="9">
    <location>
        <begin position="126"/>
        <end position="382"/>
    </location>
</feature>
<evidence type="ECO:0000256" key="6">
    <source>
        <dbReference type="ARBA" id="ARBA00023239"/>
    </source>
</evidence>
<dbReference type="InterPro" id="IPR001148">
    <property type="entry name" value="CA_dom"/>
</dbReference>
<evidence type="ECO:0000256" key="1">
    <source>
        <dbReference type="ARBA" id="ARBA00001947"/>
    </source>
</evidence>
<keyword evidence="5 7" id="KW-0862">Zinc</keyword>
<dbReference type="AlphaFoldDB" id="A0A9D4B5Y8"/>
<keyword evidence="4 7" id="KW-0479">Metal-binding</keyword>
<protein>
    <recommendedName>
        <fullName evidence="3 7">Carbonic anhydrase</fullName>
        <ecNumber evidence="3 7">4.2.1.1</ecNumber>
    </recommendedName>
</protein>
<evidence type="ECO:0000256" key="7">
    <source>
        <dbReference type="RuleBase" id="RU367011"/>
    </source>
</evidence>
<comment type="similarity">
    <text evidence="2 7">Belongs to the alpha-carbonic anhydrase family.</text>
</comment>
<feature type="region of interest" description="Disordered" evidence="8">
    <location>
        <begin position="1"/>
        <end position="83"/>
    </location>
</feature>
<evidence type="ECO:0000256" key="8">
    <source>
        <dbReference type="SAM" id="MobiDB-lite"/>
    </source>
</evidence>
<reference evidence="10" key="1">
    <citation type="submission" date="2021-09" db="EMBL/GenBank/DDBJ databases">
        <title>The genome of Mauremys mutica provides insights into the evolution of semi-aquatic lifestyle.</title>
        <authorList>
            <person name="Gong S."/>
            <person name="Gao Y."/>
        </authorList>
    </citation>
    <scope>NUCLEOTIDE SEQUENCE</scope>
    <source>
        <strain evidence="10">MM-2020</strain>
        <tissue evidence="10">Muscle</tissue>
    </source>
</reference>
<dbReference type="InterPro" id="IPR018338">
    <property type="entry name" value="Carbonic_anhydrase_a-class_CS"/>
</dbReference>
<name>A0A9D4B5Y8_9SAUR</name>
<dbReference type="PROSITE" id="PS51144">
    <property type="entry name" value="ALPHA_CA_2"/>
    <property type="match status" value="1"/>
</dbReference>
<dbReference type="Pfam" id="PF00194">
    <property type="entry name" value="Carb_anhydrase"/>
    <property type="match status" value="1"/>
</dbReference>
<dbReference type="Gene3D" id="3.10.200.10">
    <property type="entry name" value="Alpha carbonic anhydrase"/>
    <property type="match status" value="1"/>
</dbReference>
<dbReference type="GO" id="GO:0008270">
    <property type="term" value="F:zinc ion binding"/>
    <property type="evidence" value="ECO:0007669"/>
    <property type="project" value="UniProtKB-UniRule"/>
</dbReference>
<evidence type="ECO:0000313" key="11">
    <source>
        <dbReference type="Proteomes" id="UP000827986"/>
    </source>
</evidence>